<proteinExistence type="predicted"/>
<keyword evidence="1" id="KW-0175">Coiled coil</keyword>
<dbReference type="Gene3D" id="1.10.287.1490">
    <property type="match status" value="1"/>
</dbReference>
<dbReference type="Proteomes" id="UP000761534">
    <property type="component" value="Unassembled WGS sequence"/>
</dbReference>
<comment type="caution">
    <text evidence="3">The sequence shown here is derived from an EMBL/GenBank/DDBJ whole genome shotgun (WGS) entry which is preliminary data.</text>
</comment>
<reference evidence="3" key="1">
    <citation type="journal article" date="2019" name="G3 (Bethesda)">
        <title>Genome Assemblies of Two Rare Opportunistic Yeast Pathogens: Diutina rugosa (syn. Candida rugosa) and Trichomonascus ciferrii (syn. Candida ciferrii).</title>
        <authorList>
            <person name="Mixao V."/>
            <person name="Saus E."/>
            <person name="Hansen A.P."/>
            <person name="Lass-Florl C."/>
            <person name="Gabaldon T."/>
        </authorList>
    </citation>
    <scope>NUCLEOTIDE SEQUENCE</scope>
    <source>
        <strain evidence="3">CBS 4856</strain>
    </source>
</reference>
<feature type="compositionally biased region" description="Polar residues" evidence="2">
    <location>
        <begin position="671"/>
        <end position="702"/>
    </location>
</feature>
<keyword evidence="4" id="KW-1185">Reference proteome</keyword>
<evidence type="ECO:0000256" key="2">
    <source>
        <dbReference type="SAM" id="MobiDB-lite"/>
    </source>
</evidence>
<organism evidence="3 4">
    <name type="scientific">Trichomonascus ciferrii</name>
    <dbReference type="NCBI Taxonomy" id="44093"/>
    <lineage>
        <taxon>Eukaryota</taxon>
        <taxon>Fungi</taxon>
        <taxon>Dikarya</taxon>
        <taxon>Ascomycota</taxon>
        <taxon>Saccharomycotina</taxon>
        <taxon>Dipodascomycetes</taxon>
        <taxon>Dipodascales</taxon>
        <taxon>Trichomonascaceae</taxon>
        <taxon>Trichomonascus</taxon>
        <taxon>Trichomonascus ciferrii complex</taxon>
    </lineage>
</organism>
<dbReference type="EMBL" id="SWFS01000050">
    <property type="protein sequence ID" value="KAA8917294.1"/>
    <property type="molecule type" value="Genomic_DNA"/>
</dbReference>
<name>A0A642VD25_9ASCO</name>
<evidence type="ECO:0000313" key="4">
    <source>
        <dbReference type="Proteomes" id="UP000761534"/>
    </source>
</evidence>
<dbReference type="AlphaFoldDB" id="A0A642VD25"/>
<feature type="coiled-coil region" evidence="1">
    <location>
        <begin position="494"/>
        <end position="556"/>
    </location>
</feature>
<feature type="region of interest" description="Disordered" evidence="2">
    <location>
        <begin position="268"/>
        <end position="292"/>
    </location>
</feature>
<accession>A0A642VD25</accession>
<evidence type="ECO:0000256" key="1">
    <source>
        <dbReference type="SAM" id="Coils"/>
    </source>
</evidence>
<feature type="compositionally biased region" description="Basic and acidic residues" evidence="2">
    <location>
        <begin position="161"/>
        <end position="172"/>
    </location>
</feature>
<dbReference type="PANTHER" id="PTHR23159">
    <property type="entry name" value="CENTROSOMAL PROTEIN 2"/>
    <property type="match status" value="1"/>
</dbReference>
<sequence>MFWSSTETPAKEGDNYGVPKTPGAAAWALKAVPTLFFGTPKPPKDCENDQVFADLTQDIKQSSSGKGVKYEEAQAPSTPNIFATRQQQQGGGGGILKTPGTAGPAKNVSFAPRHSLDESTMEESPTVRQKGKKIERIRSGLPHNFPGKFPSPWTPRVIQPQDKDNGVHRDDNTNDDDNDRDTFDLDEMKKLLTTIEQNNKILEKRVSKTGDESLDPDLIPKLRLQIEQAVDYARLRDKECLEHQAKLAEAMTAHTKLSKEHEQLRQELNARPVKHRETEADKHSEEKSENEKMKKLELENREKAGIVQKQKEQIQELNVKLTMAEGEANSGKSRAQEVEMLREQLRGTEDDISRMREQVNSLKIDNEKLSRMNEQLESENDKLKHNQNQQASRELEEAKQRIQQLESELDSGNQVTLESSRLQAELANTQRRFENEKEQLRSHYETQLDNLNARIREHESSVKERDERLTKLQATQSDLQGHVNLLREKIGKQNAEIERTSAAHTKEVNEKQEEIQRLRKEKQYLDDQLNGLIEQKATLTNQVSDLQGQLRQQQQKQTTNQTPSIHAFNGNRDSLLANHQKSYIGLTESANNKPASDTKPKSSIFNKPSTGQGKPTTTIETKPSLFDSPSSQPSSLFATDKKKPILFDEVTTSSNNKSNLFNTGLTKPSAFDNLSTNLQPEPQQQTTRSASYSHNNKENQPTKLDFASLPSQYTKAFSPAKSETENLISLESSVDFKPPPEPSPMKDIETHATGQSIREISMKDVSYSSNSSGSILGDAEREQASFRRLAERRKQNQLNR</sequence>
<feature type="compositionally biased region" description="Polar residues" evidence="2">
    <location>
        <begin position="75"/>
        <end position="85"/>
    </location>
</feature>
<dbReference type="PANTHER" id="PTHR23159:SF31">
    <property type="entry name" value="CENTROSOME-ASSOCIATED PROTEIN CEP250 ISOFORM X1"/>
    <property type="match status" value="1"/>
</dbReference>
<evidence type="ECO:0008006" key="5">
    <source>
        <dbReference type="Google" id="ProtNLM"/>
    </source>
</evidence>
<feature type="region of interest" description="Disordered" evidence="2">
    <location>
        <begin position="586"/>
        <end position="639"/>
    </location>
</feature>
<protein>
    <recommendedName>
        <fullName evidence="5">Spindle pole body-associated protein cut12 domain-containing protein</fullName>
    </recommendedName>
</protein>
<feature type="compositionally biased region" description="Basic and acidic residues" evidence="2">
    <location>
        <begin position="778"/>
        <end position="794"/>
    </location>
</feature>
<gene>
    <name evidence="3" type="ORF">TRICI_000580</name>
</gene>
<evidence type="ECO:0000313" key="3">
    <source>
        <dbReference type="EMBL" id="KAA8917294.1"/>
    </source>
</evidence>
<feature type="compositionally biased region" description="Low complexity" evidence="2">
    <location>
        <begin position="623"/>
        <end position="637"/>
    </location>
</feature>
<feature type="region of interest" description="Disordered" evidence="2">
    <location>
        <begin position="671"/>
        <end position="800"/>
    </location>
</feature>
<feature type="compositionally biased region" description="Polar residues" evidence="2">
    <location>
        <begin position="588"/>
        <end position="621"/>
    </location>
</feature>
<feature type="region of interest" description="Disordered" evidence="2">
    <location>
        <begin position="60"/>
        <end position="182"/>
    </location>
</feature>
<dbReference type="VEuPathDB" id="FungiDB:TRICI_000580"/>
<feature type="compositionally biased region" description="Basic and acidic residues" evidence="2">
    <location>
        <begin position="275"/>
        <end position="292"/>
    </location>
</feature>
<feature type="coiled-coil region" evidence="1">
    <location>
        <begin position="293"/>
        <end position="468"/>
    </location>
</feature>
<dbReference type="OrthoDB" id="5383703at2759"/>
<feature type="region of interest" description="Disordered" evidence="2">
    <location>
        <begin position="1"/>
        <end position="21"/>
    </location>
</feature>